<proteinExistence type="predicted"/>
<keyword evidence="4" id="KW-1000">Mitochondrion outer membrane</keyword>
<dbReference type="GO" id="GO:0004364">
    <property type="term" value="F:glutathione transferase activity"/>
    <property type="evidence" value="ECO:0007669"/>
    <property type="project" value="TreeGrafter"/>
</dbReference>
<dbReference type="GO" id="GO:0006629">
    <property type="term" value="P:lipid metabolic process"/>
    <property type="evidence" value="ECO:0007669"/>
    <property type="project" value="UniProtKB-KW"/>
</dbReference>
<evidence type="ECO:0000256" key="11">
    <source>
        <dbReference type="ARBA" id="ARBA00023239"/>
    </source>
</evidence>
<dbReference type="GO" id="GO:0006691">
    <property type="term" value="P:leukotriene metabolic process"/>
    <property type="evidence" value="ECO:0007669"/>
    <property type="project" value="UniProtKB-ARBA"/>
</dbReference>
<evidence type="ECO:0000256" key="14">
    <source>
        <dbReference type="ARBA" id="ARBA00037916"/>
    </source>
</evidence>
<dbReference type="InterPro" id="IPR023352">
    <property type="entry name" value="MAPEG-like_dom_sf"/>
</dbReference>
<protein>
    <recommendedName>
        <fullName evidence="18">Glutathione S-transferase 3, mitochondrial</fullName>
        <ecNumber evidence="15">4.4.1.20</ecNumber>
    </recommendedName>
    <alternativeName>
        <fullName evidence="19">Glutathione peroxidase MGST3</fullName>
    </alternativeName>
    <alternativeName>
        <fullName evidence="20">LTC4 synthase MGST3</fullName>
    </alternativeName>
</protein>
<dbReference type="Proteomes" id="UP000287651">
    <property type="component" value="Unassembled WGS sequence"/>
</dbReference>
<dbReference type="GO" id="GO:0005783">
    <property type="term" value="C:endoplasmic reticulum"/>
    <property type="evidence" value="ECO:0007669"/>
    <property type="project" value="TreeGrafter"/>
</dbReference>
<evidence type="ECO:0000256" key="17">
    <source>
        <dbReference type="ARBA" id="ARBA00051411"/>
    </source>
</evidence>
<dbReference type="EC" id="4.4.1.20" evidence="15"/>
<sequence>MAAALGIPKEYGYVVLVLLSYIFLNLWMSFQVGKARKKYKVFYPTLYAIESENKDAKRFNCVQNSLEMMPVFFATLLVGGLQLPVIAAGLGGFYTVARFFYFKGYSSGLPENRLRIGYYFSLSPPPLSTPPFLVSIQHNMVIA</sequence>
<evidence type="ECO:0000256" key="16">
    <source>
        <dbReference type="ARBA" id="ARBA00049298"/>
    </source>
</evidence>
<evidence type="ECO:0000313" key="22">
    <source>
        <dbReference type="EMBL" id="RRT41692.1"/>
    </source>
</evidence>
<comment type="caution">
    <text evidence="22">The sequence shown here is derived from an EMBL/GenBank/DDBJ whole genome shotgun (WGS) entry which is preliminary data.</text>
</comment>
<keyword evidence="2" id="KW-0808">Transferase</keyword>
<comment type="pathway">
    <text evidence="13">Lipid metabolism; leukotriene C4 biosynthesis.</text>
</comment>
<keyword evidence="5 21" id="KW-1133">Transmembrane helix</keyword>
<dbReference type="GO" id="GO:0004602">
    <property type="term" value="F:glutathione peroxidase activity"/>
    <property type="evidence" value="ECO:0007669"/>
    <property type="project" value="TreeGrafter"/>
</dbReference>
<dbReference type="PANTHER" id="PTHR10250:SF22">
    <property type="entry name" value="MICROSOMAL GLUTATHIONE S-TRANSFERASE"/>
    <property type="match status" value="1"/>
</dbReference>
<dbReference type="GO" id="GO:0004464">
    <property type="term" value="F:leukotriene-C4 synthase activity"/>
    <property type="evidence" value="ECO:0007669"/>
    <property type="project" value="UniProtKB-EC"/>
</dbReference>
<evidence type="ECO:0000256" key="10">
    <source>
        <dbReference type="ARBA" id="ARBA00023139"/>
    </source>
</evidence>
<dbReference type="SUPFAM" id="SSF161084">
    <property type="entry name" value="MAPEG domain-like"/>
    <property type="match status" value="1"/>
</dbReference>
<evidence type="ECO:0000256" key="19">
    <source>
        <dbReference type="ARBA" id="ARBA00075145"/>
    </source>
</evidence>
<evidence type="ECO:0000256" key="6">
    <source>
        <dbReference type="ARBA" id="ARBA00023002"/>
    </source>
</evidence>
<evidence type="ECO:0000256" key="8">
    <source>
        <dbReference type="ARBA" id="ARBA00023128"/>
    </source>
</evidence>
<dbReference type="InterPro" id="IPR050997">
    <property type="entry name" value="MAPEG"/>
</dbReference>
<evidence type="ECO:0000313" key="23">
    <source>
        <dbReference type="Proteomes" id="UP000287651"/>
    </source>
</evidence>
<comment type="subcellular location">
    <subcellularLocation>
        <location evidence="1">Mitochondrion outer membrane</location>
        <topology evidence="1">Multi-pass membrane protein</topology>
    </subcellularLocation>
</comment>
<evidence type="ECO:0000256" key="2">
    <source>
        <dbReference type="ARBA" id="ARBA00022679"/>
    </source>
</evidence>
<evidence type="ECO:0000256" key="13">
    <source>
        <dbReference type="ARBA" id="ARBA00037884"/>
    </source>
</evidence>
<evidence type="ECO:0000256" key="20">
    <source>
        <dbReference type="ARBA" id="ARBA00076908"/>
    </source>
</evidence>
<keyword evidence="10" id="KW-0564">Palmitate</keyword>
<dbReference type="Gene3D" id="1.20.120.550">
    <property type="entry name" value="Membrane associated eicosanoid/glutathione metabolism-like domain"/>
    <property type="match status" value="1"/>
</dbReference>
<accession>A0A426XQI9</accession>
<organism evidence="22 23">
    <name type="scientific">Ensete ventricosum</name>
    <name type="common">Abyssinian banana</name>
    <name type="synonym">Musa ensete</name>
    <dbReference type="NCBI Taxonomy" id="4639"/>
    <lineage>
        <taxon>Eukaryota</taxon>
        <taxon>Viridiplantae</taxon>
        <taxon>Streptophyta</taxon>
        <taxon>Embryophyta</taxon>
        <taxon>Tracheophyta</taxon>
        <taxon>Spermatophyta</taxon>
        <taxon>Magnoliopsida</taxon>
        <taxon>Liliopsida</taxon>
        <taxon>Zingiberales</taxon>
        <taxon>Musaceae</taxon>
        <taxon>Ensete</taxon>
    </lineage>
</organism>
<evidence type="ECO:0000256" key="9">
    <source>
        <dbReference type="ARBA" id="ARBA00023136"/>
    </source>
</evidence>
<dbReference type="GO" id="GO:0005635">
    <property type="term" value="C:nuclear envelope"/>
    <property type="evidence" value="ECO:0007669"/>
    <property type="project" value="TreeGrafter"/>
</dbReference>
<gene>
    <name evidence="22" type="ORF">B296_00055759</name>
</gene>
<dbReference type="EMBL" id="AMZH03018371">
    <property type="protein sequence ID" value="RRT41692.1"/>
    <property type="molecule type" value="Genomic_DNA"/>
</dbReference>
<keyword evidence="6" id="KW-0560">Oxidoreductase</keyword>
<comment type="catalytic activity">
    <reaction evidence="17">
        <text>15-deoxy-Delta(12,14)-prostaglandin J2 + glutathione = 15-deoxy-Delta(12,14)-prostaglandin J2-S-(R)-glutathione</text>
        <dbReference type="Rhea" id="RHEA:75963"/>
        <dbReference type="ChEBI" id="CHEBI:57925"/>
        <dbReference type="ChEBI" id="CHEBI:85236"/>
        <dbReference type="ChEBI" id="CHEBI:194498"/>
    </reaction>
    <physiologicalReaction direction="left-to-right" evidence="17">
        <dbReference type="Rhea" id="RHEA:75964"/>
    </physiologicalReaction>
</comment>
<evidence type="ECO:0000256" key="12">
    <source>
        <dbReference type="ARBA" id="ARBA00023288"/>
    </source>
</evidence>
<keyword evidence="11" id="KW-0456">Lyase</keyword>
<keyword evidence="8" id="KW-0496">Mitochondrion</keyword>
<evidence type="ECO:0000256" key="1">
    <source>
        <dbReference type="ARBA" id="ARBA00004374"/>
    </source>
</evidence>
<evidence type="ECO:0000256" key="5">
    <source>
        <dbReference type="ARBA" id="ARBA00022989"/>
    </source>
</evidence>
<dbReference type="GO" id="GO:0005741">
    <property type="term" value="C:mitochondrial outer membrane"/>
    <property type="evidence" value="ECO:0007669"/>
    <property type="project" value="UniProtKB-SubCell"/>
</dbReference>
<dbReference type="AlphaFoldDB" id="A0A426XQI9"/>
<evidence type="ECO:0000256" key="15">
    <source>
        <dbReference type="ARBA" id="ARBA00039056"/>
    </source>
</evidence>
<evidence type="ECO:0000256" key="7">
    <source>
        <dbReference type="ARBA" id="ARBA00023098"/>
    </source>
</evidence>
<dbReference type="Pfam" id="PF01124">
    <property type="entry name" value="MAPEG"/>
    <property type="match status" value="1"/>
</dbReference>
<reference evidence="22 23" key="1">
    <citation type="journal article" date="2014" name="Agronomy (Basel)">
        <title>A Draft Genome Sequence for Ensete ventricosum, the Drought-Tolerant Tree Against Hunger.</title>
        <authorList>
            <person name="Harrison J."/>
            <person name="Moore K.A."/>
            <person name="Paszkiewicz K."/>
            <person name="Jones T."/>
            <person name="Grant M."/>
            <person name="Ambacheew D."/>
            <person name="Muzemil S."/>
            <person name="Studholme D.J."/>
        </authorList>
    </citation>
    <scope>NUCLEOTIDE SEQUENCE [LARGE SCALE GENOMIC DNA]</scope>
</reference>
<comment type="catalytic activity">
    <reaction evidence="16">
        <text>leukotriene C4 = leukotriene A4 + glutathione</text>
        <dbReference type="Rhea" id="RHEA:17617"/>
        <dbReference type="ChEBI" id="CHEBI:57463"/>
        <dbReference type="ChEBI" id="CHEBI:57925"/>
        <dbReference type="ChEBI" id="CHEBI:57973"/>
        <dbReference type="EC" id="4.4.1.20"/>
    </reaction>
    <physiologicalReaction direction="right-to-left" evidence="16">
        <dbReference type="Rhea" id="RHEA:17619"/>
    </physiologicalReaction>
</comment>
<feature type="transmembrane region" description="Helical" evidence="21">
    <location>
        <begin position="71"/>
        <end position="97"/>
    </location>
</feature>
<evidence type="ECO:0000256" key="3">
    <source>
        <dbReference type="ARBA" id="ARBA00022692"/>
    </source>
</evidence>
<keyword evidence="12" id="KW-0449">Lipoprotein</keyword>
<evidence type="ECO:0000256" key="18">
    <source>
        <dbReference type="ARBA" id="ARBA00069748"/>
    </source>
</evidence>
<keyword evidence="7" id="KW-0443">Lipid metabolism</keyword>
<evidence type="ECO:0000256" key="21">
    <source>
        <dbReference type="SAM" id="Phobius"/>
    </source>
</evidence>
<feature type="transmembrane region" description="Helical" evidence="21">
    <location>
        <begin position="12"/>
        <end position="30"/>
    </location>
</feature>
<comment type="pathway">
    <text evidence="14">Lipid metabolism; arachidonate metabolism.</text>
</comment>
<dbReference type="FunFam" id="1.20.120.550:FF:000004">
    <property type="entry name" value="Microsomal glutathione S-transferase 3"/>
    <property type="match status" value="1"/>
</dbReference>
<keyword evidence="3 21" id="KW-0812">Transmembrane</keyword>
<dbReference type="PANTHER" id="PTHR10250">
    <property type="entry name" value="MICROSOMAL GLUTATHIONE S-TRANSFERASE"/>
    <property type="match status" value="1"/>
</dbReference>
<name>A0A426XQI9_ENSVE</name>
<dbReference type="InterPro" id="IPR001129">
    <property type="entry name" value="Membr-assoc_MAPEG"/>
</dbReference>
<keyword evidence="9 21" id="KW-0472">Membrane</keyword>
<evidence type="ECO:0000256" key="4">
    <source>
        <dbReference type="ARBA" id="ARBA00022787"/>
    </source>
</evidence>